<dbReference type="EMBL" id="BMZB01000001">
    <property type="protein sequence ID" value="GGZ22643.1"/>
    <property type="molecule type" value="Genomic_DNA"/>
</dbReference>
<proteinExistence type="predicted"/>
<sequence>MARLWIRTEASPTLGLGHFMRCFAIAEAARAHGWKVSFILNEASSAAQKHMAAIGANWVQVQSRIGSQADGVALRVLISSHHWLIIDSYSATPDYIAAMYDHCRVLVMDDLAKLSHIRAHMVVNAAAAAKTLPYDDIAPKAITCLGPRYAPIRAEFSREYPKFDQEGFIALMFGGSDPKNLTCQALSHLYHEMFPMIGQRVPIRLIAGPANPHIEALSAQIAGMEQVSLHVAPDSVAETLNGAALVVTAAGGSVGEIAAQNLMALVLIVVDNQVMSLKSSPYPVMDARSGLPDDFAQWVATFLMHPEICQETATRAKGLIDGQGPRRIVEIMNELSL</sequence>
<evidence type="ECO:0000256" key="2">
    <source>
        <dbReference type="PIRSR" id="PIRSR620023-2"/>
    </source>
</evidence>
<keyword evidence="4" id="KW-1185">Reference proteome</keyword>
<dbReference type="SUPFAM" id="SSF53756">
    <property type="entry name" value="UDP-Glycosyltransferase/glycogen phosphorylase"/>
    <property type="match status" value="1"/>
</dbReference>
<dbReference type="Gene3D" id="3.40.50.2000">
    <property type="entry name" value="Glycogen Phosphorylase B"/>
    <property type="match status" value="1"/>
</dbReference>
<gene>
    <name evidence="3" type="ORF">GCM10011273_04370</name>
</gene>
<feature type="binding site" evidence="2">
    <location>
        <position position="256"/>
    </location>
    <ligand>
        <name>substrate</name>
    </ligand>
</feature>
<feature type="binding site" evidence="2">
    <location>
        <position position="153"/>
    </location>
    <ligand>
        <name>substrate</name>
    </ligand>
</feature>
<name>A0A918PVW2_9CAUL</name>
<dbReference type="Gene3D" id="3.40.50.11190">
    <property type="match status" value="1"/>
</dbReference>
<dbReference type="InterPro" id="IPR020023">
    <property type="entry name" value="PseG"/>
</dbReference>
<protein>
    <recommendedName>
        <fullName evidence="5">UDP-2,4-diacetamido-2,4,6-trideoxy-beta-L-altropyranose hydrolase</fullName>
    </recommendedName>
</protein>
<evidence type="ECO:0008006" key="5">
    <source>
        <dbReference type="Google" id="ProtNLM"/>
    </source>
</evidence>
<dbReference type="NCBIfam" id="TIGR03590">
    <property type="entry name" value="PseG"/>
    <property type="match status" value="1"/>
</dbReference>
<accession>A0A918PVW2</accession>
<reference evidence="3" key="2">
    <citation type="submission" date="2020-09" db="EMBL/GenBank/DDBJ databases">
        <authorList>
            <person name="Sun Q."/>
            <person name="Kim S."/>
        </authorList>
    </citation>
    <scope>NUCLEOTIDE SEQUENCE</scope>
    <source>
        <strain evidence="3">KCTC 32296</strain>
    </source>
</reference>
<feature type="active site" description="Proton acceptor" evidence="1">
    <location>
        <position position="18"/>
    </location>
</feature>
<comment type="caution">
    <text evidence="3">The sequence shown here is derived from an EMBL/GenBank/DDBJ whole genome shotgun (WGS) entry which is preliminary data.</text>
</comment>
<dbReference type="AlphaFoldDB" id="A0A918PVW2"/>
<organism evidence="3 4">
    <name type="scientific">Asticcacaulis endophyticus</name>
    <dbReference type="NCBI Taxonomy" id="1395890"/>
    <lineage>
        <taxon>Bacteria</taxon>
        <taxon>Pseudomonadati</taxon>
        <taxon>Pseudomonadota</taxon>
        <taxon>Alphaproteobacteria</taxon>
        <taxon>Caulobacterales</taxon>
        <taxon>Caulobacteraceae</taxon>
        <taxon>Asticcacaulis</taxon>
    </lineage>
</organism>
<reference evidence="3" key="1">
    <citation type="journal article" date="2014" name="Int. J. Syst. Evol. Microbiol.">
        <title>Complete genome sequence of Corynebacterium casei LMG S-19264T (=DSM 44701T), isolated from a smear-ripened cheese.</title>
        <authorList>
            <consortium name="US DOE Joint Genome Institute (JGI-PGF)"/>
            <person name="Walter F."/>
            <person name="Albersmeier A."/>
            <person name="Kalinowski J."/>
            <person name="Ruckert C."/>
        </authorList>
    </citation>
    <scope>NUCLEOTIDE SEQUENCE</scope>
    <source>
        <strain evidence="3">KCTC 32296</strain>
    </source>
</reference>
<evidence type="ECO:0000256" key="1">
    <source>
        <dbReference type="PIRSR" id="PIRSR620023-1"/>
    </source>
</evidence>
<evidence type="ECO:0000313" key="3">
    <source>
        <dbReference type="EMBL" id="GGZ22643.1"/>
    </source>
</evidence>
<dbReference type="Proteomes" id="UP000662572">
    <property type="component" value="Unassembled WGS sequence"/>
</dbReference>
<dbReference type="RefSeq" id="WP_189484722.1">
    <property type="nucleotide sequence ID" value="NZ_BMZB01000001.1"/>
</dbReference>
<evidence type="ECO:0000313" key="4">
    <source>
        <dbReference type="Proteomes" id="UP000662572"/>
    </source>
</evidence>